<evidence type="ECO:0000313" key="1">
    <source>
        <dbReference type="EMBL" id="MBC3920051.1"/>
    </source>
</evidence>
<accession>A0ABR6ZVY7</accession>
<comment type="caution">
    <text evidence="1">The sequence shown here is derived from an EMBL/GenBank/DDBJ whole genome shotgun (WGS) entry which is preliminary data.</text>
</comment>
<organism evidence="1 2">
    <name type="scientific">Undibacterium hunanense</name>
    <dbReference type="NCBI Taxonomy" id="2762292"/>
    <lineage>
        <taxon>Bacteria</taxon>
        <taxon>Pseudomonadati</taxon>
        <taxon>Pseudomonadota</taxon>
        <taxon>Betaproteobacteria</taxon>
        <taxon>Burkholderiales</taxon>
        <taxon>Oxalobacteraceae</taxon>
        <taxon>Undibacterium</taxon>
    </lineage>
</organism>
<sequence>MEQDRALTATREAAVAAAVPDAVMIDRDLHKEDIAFNTIAMALLRFAPEVTYADDFCVLMTLLPV</sequence>
<dbReference type="Proteomes" id="UP000650424">
    <property type="component" value="Unassembled WGS sequence"/>
</dbReference>
<evidence type="ECO:0000313" key="2">
    <source>
        <dbReference type="Proteomes" id="UP000650424"/>
    </source>
</evidence>
<dbReference type="EMBL" id="JACOGF010000013">
    <property type="protein sequence ID" value="MBC3920051.1"/>
    <property type="molecule type" value="Genomic_DNA"/>
</dbReference>
<keyword evidence="2" id="KW-1185">Reference proteome</keyword>
<gene>
    <name evidence="1" type="ORF">H8L32_21465</name>
</gene>
<reference evidence="1 2" key="1">
    <citation type="submission" date="2020-08" db="EMBL/GenBank/DDBJ databases">
        <title>Novel species isolated from subtropical streams in China.</title>
        <authorList>
            <person name="Lu H."/>
        </authorList>
    </citation>
    <scope>NUCLEOTIDE SEQUENCE [LARGE SCALE GENOMIC DNA]</scope>
    <source>
        <strain evidence="1 2">CY18W</strain>
    </source>
</reference>
<protein>
    <submittedName>
        <fullName evidence="1">Uncharacterized protein</fullName>
    </submittedName>
</protein>
<dbReference type="RefSeq" id="WP_186949317.1">
    <property type="nucleotide sequence ID" value="NZ_JACOGF010000013.1"/>
</dbReference>
<proteinExistence type="predicted"/>
<name>A0ABR6ZVY7_9BURK</name>